<dbReference type="GO" id="GO:0004125">
    <property type="term" value="F:L-seryl-tRNA(Sec) selenium transferase activity"/>
    <property type="evidence" value="ECO:0007669"/>
    <property type="project" value="UniProtKB-EC"/>
</dbReference>
<keyword evidence="3" id="KW-0808">Transferase</keyword>
<dbReference type="AlphaFoldDB" id="A0A645HQR0"/>
<organism evidence="3">
    <name type="scientific">bioreactor metagenome</name>
    <dbReference type="NCBI Taxonomy" id="1076179"/>
    <lineage>
        <taxon>unclassified sequences</taxon>
        <taxon>metagenomes</taxon>
        <taxon>ecological metagenomes</taxon>
    </lineage>
</organism>
<accession>A0A645HQR0</accession>
<comment type="caution">
    <text evidence="3">The sequence shown here is derived from an EMBL/GenBank/DDBJ whole genome shotgun (WGS) entry which is preliminary data.</text>
</comment>
<evidence type="ECO:0000256" key="2">
    <source>
        <dbReference type="ARBA" id="ARBA00022898"/>
    </source>
</evidence>
<comment type="cofactor">
    <cofactor evidence="1">
        <name>pyridoxal 5'-phosphate</name>
        <dbReference type="ChEBI" id="CHEBI:597326"/>
    </cofactor>
</comment>
<keyword evidence="2" id="KW-0663">Pyridoxal phosphate</keyword>
<evidence type="ECO:0000256" key="1">
    <source>
        <dbReference type="ARBA" id="ARBA00001933"/>
    </source>
</evidence>
<proteinExistence type="predicted"/>
<name>A0A645HQR0_9ZZZZ</name>
<protein>
    <submittedName>
        <fullName evidence="3">L-seryl-tRNA(Sec) selenium transferase</fullName>
        <ecNumber evidence="3">2.9.1.1</ecNumber>
    </submittedName>
</protein>
<dbReference type="PANTHER" id="PTHR32328:SF0">
    <property type="entry name" value="L-SERYL-TRNA(SEC) SELENIUM TRANSFERASE"/>
    <property type="match status" value="1"/>
</dbReference>
<sequence>MKKNQLTRALRIDKMTLSALEGTLKMYQDENLAIEQIPTLHMILSDENIHEKRAYKLLEMLKKELDSSWKLKVDRDYSMVGGGSMPEEKISTYVVKIKNSIYKPIQLEGMLRKNEPPIIIRISRDEIIMDLRTIYDKDFEIIVEALKDK</sequence>
<reference evidence="3" key="1">
    <citation type="submission" date="2019-08" db="EMBL/GenBank/DDBJ databases">
        <authorList>
            <person name="Kucharzyk K."/>
            <person name="Murdoch R.W."/>
            <person name="Higgins S."/>
            <person name="Loffler F."/>
        </authorList>
    </citation>
    <scope>NUCLEOTIDE SEQUENCE</scope>
</reference>
<dbReference type="PANTHER" id="PTHR32328">
    <property type="entry name" value="L-SERYL-TRNA(SEC) SELENIUM TRANSFERASE"/>
    <property type="match status" value="1"/>
</dbReference>
<dbReference type="EC" id="2.9.1.1" evidence="3"/>
<dbReference type="Gene3D" id="3.90.1150.180">
    <property type="match status" value="1"/>
</dbReference>
<dbReference type="Pfam" id="PF03841">
    <property type="entry name" value="SelA"/>
    <property type="match status" value="1"/>
</dbReference>
<evidence type="ECO:0000313" key="3">
    <source>
        <dbReference type="EMBL" id="MPN38474.1"/>
    </source>
</evidence>
<dbReference type="InterPro" id="IPR018319">
    <property type="entry name" value="SelA-like"/>
</dbReference>
<gene>
    <name evidence="3" type="primary">selA_13</name>
    <name evidence="3" type="ORF">SDC9_185998</name>
</gene>
<dbReference type="EMBL" id="VSSQ01093730">
    <property type="protein sequence ID" value="MPN38474.1"/>
    <property type="molecule type" value="Genomic_DNA"/>
</dbReference>